<proteinExistence type="predicted"/>
<dbReference type="PANTHER" id="PTHR48090">
    <property type="entry name" value="UNDECAPRENYL-PHOSPHATE 4-DEOXY-4-FORMAMIDO-L-ARABINOSE TRANSFERASE-RELATED"/>
    <property type="match status" value="1"/>
</dbReference>
<comment type="caution">
    <text evidence="2">The sequence shown here is derived from an EMBL/GenBank/DDBJ whole genome shotgun (WGS) entry which is preliminary data.</text>
</comment>
<dbReference type="InterPro" id="IPR029044">
    <property type="entry name" value="Nucleotide-diphossugar_trans"/>
</dbReference>
<evidence type="ECO:0000313" key="2">
    <source>
        <dbReference type="EMBL" id="PIZ59560.1"/>
    </source>
</evidence>
<protein>
    <recommendedName>
        <fullName evidence="1">Glycosyltransferase 2-like domain-containing protein</fullName>
    </recommendedName>
</protein>
<accession>A0A2M7TTI9</accession>
<dbReference type="InterPro" id="IPR050256">
    <property type="entry name" value="Glycosyltransferase_2"/>
</dbReference>
<evidence type="ECO:0000259" key="1">
    <source>
        <dbReference type="Pfam" id="PF00535"/>
    </source>
</evidence>
<name>A0A2M7TTI9_9BACT</name>
<dbReference type="AlphaFoldDB" id="A0A2M7TTI9"/>
<dbReference type="PANTHER" id="PTHR48090:SF7">
    <property type="entry name" value="RFBJ PROTEIN"/>
    <property type="match status" value="1"/>
</dbReference>
<dbReference type="EMBL" id="PFNX01000040">
    <property type="protein sequence ID" value="PIZ59560.1"/>
    <property type="molecule type" value="Genomic_DNA"/>
</dbReference>
<reference evidence="3" key="1">
    <citation type="submission" date="2017-09" db="EMBL/GenBank/DDBJ databases">
        <title>Depth-based differentiation of microbial function through sediment-hosted aquifers and enrichment of novel symbionts in the deep terrestrial subsurface.</title>
        <authorList>
            <person name="Probst A.J."/>
            <person name="Ladd B."/>
            <person name="Jarett J.K."/>
            <person name="Geller-Mcgrath D.E."/>
            <person name="Sieber C.M.K."/>
            <person name="Emerson J.B."/>
            <person name="Anantharaman K."/>
            <person name="Thomas B.C."/>
            <person name="Malmstrom R."/>
            <person name="Stieglmeier M."/>
            <person name="Klingl A."/>
            <person name="Woyke T."/>
            <person name="Ryan C.M."/>
            <person name="Banfield J.F."/>
        </authorList>
    </citation>
    <scope>NUCLEOTIDE SEQUENCE [LARGE SCALE GENOMIC DNA]</scope>
</reference>
<organism evidence="2 3">
    <name type="scientific">Candidatus Shapirobacteria bacterium CG_4_10_14_0_2_um_filter_40_12</name>
    <dbReference type="NCBI Taxonomy" id="1974871"/>
    <lineage>
        <taxon>Bacteria</taxon>
        <taxon>Candidatus Shapironibacteriota</taxon>
    </lineage>
</organism>
<feature type="domain" description="Glycosyltransferase 2-like" evidence="1">
    <location>
        <begin position="5"/>
        <end position="78"/>
    </location>
</feature>
<dbReference type="Pfam" id="PF00535">
    <property type="entry name" value="Glycos_transf_2"/>
    <property type="match status" value="1"/>
</dbReference>
<dbReference type="InterPro" id="IPR001173">
    <property type="entry name" value="Glyco_trans_2-like"/>
</dbReference>
<feature type="non-terminal residue" evidence="2">
    <location>
        <position position="85"/>
    </location>
</feature>
<dbReference type="SUPFAM" id="SSF53448">
    <property type="entry name" value="Nucleotide-diphospho-sugar transferases"/>
    <property type="match status" value="1"/>
</dbReference>
<evidence type="ECO:0000313" key="3">
    <source>
        <dbReference type="Proteomes" id="UP000229336"/>
    </source>
</evidence>
<gene>
    <name evidence="2" type="ORF">COY20_01870</name>
</gene>
<sequence length="85" mass="9677">MKTVVVIPVYNEGKRVLEVLKSLRDKCKLKVVLVDDGSSERSINVLKSWIRNKKDIVLLRHKKNKGKGASMLTGALYCWENSFDS</sequence>
<dbReference type="Proteomes" id="UP000229336">
    <property type="component" value="Unassembled WGS sequence"/>
</dbReference>
<dbReference type="Gene3D" id="3.90.550.10">
    <property type="entry name" value="Spore Coat Polysaccharide Biosynthesis Protein SpsA, Chain A"/>
    <property type="match status" value="1"/>
</dbReference>